<sequence>MKKLGLYTVALLSMGLVACNQDFDTEFVPQANLPESLLQISDVTVAANSATTIKLTDFIDEEAGTEEVIPIGTVSVKEGAMPANTVLKAMVEFSKTEDFNESITLDANSLDGESEISVKASDLQNAYFNNITRNPAETPLYIRTILHTVTDGTAEAIVGKPGENYFAQRTVQFTPLKKVVIAQNYYLVGGPNDWAKSATDKMVKFEHSSKDVYEDPIFTVVFDANKDGDTWFAIGDDEACEAIGNNDWSKLLGIVGGNNEATDGRLDFRYNLGADNSFKVAAGTAKKIKVTLNMMDYTFTVQAINVADAYYLVGGPEDWAGSAASKSQKFSHSNASVAEDPVFTYVLEGTGGDIWFAIGDDEACDAIANDNDWSKLYGTTSGNGNNGLTGSLARRSALTDDGSFKVDGSAKFIRVQINMATLTYTITPLNFAEYIWQAGNGNGWGSPAAPLYGPAGDGKYTGFMYLDGEFKFRSGEDNWDAPDWGTGGSNGTLAEQAGNLNAAAGYYKVEVDLGALTYALTPITTIGIVGPAQAGGWGSDTDMTYNKDTGAWEATVELAADEFKFRANDDWGINWGGKTTEDLTQGGDNLKISEAGTYFVQLFAYCNSKAYCKITKK</sequence>
<evidence type="ECO:0000313" key="3">
    <source>
        <dbReference type="EMBL" id="SEW25756.1"/>
    </source>
</evidence>
<organism evidence="3 4">
    <name type="scientific">Prevotella aff. ruminicola Tc2-24</name>
    <dbReference type="NCBI Taxonomy" id="81582"/>
    <lineage>
        <taxon>Bacteria</taxon>
        <taxon>Pseudomonadati</taxon>
        <taxon>Bacteroidota</taxon>
        <taxon>Bacteroidia</taxon>
        <taxon>Bacteroidales</taxon>
        <taxon>Prevotellaceae</taxon>
        <taxon>Prevotella</taxon>
    </lineage>
</organism>
<feature type="chain" id="PRO_5011588791" description="SusF first starch specific CBM domain-containing protein" evidence="1">
    <location>
        <begin position="19"/>
        <end position="617"/>
    </location>
</feature>
<dbReference type="Gene3D" id="2.60.40.3620">
    <property type="match status" value="4"/>
</dbReference>
<dbReference type="RefSeq" id="WP_176771050.1">
    <property type="nucleotide sequence ID" value="NZ_FOIQ01000006.1"/>
</dbReference>
<keyword evidence="1" id="KW-0732">Signal</keyword>
<feature type="signal peptide" evidence="1">
    <location>
        <begin position="1"/>
        <end position="18"/>
    </location>
</feature>
<evidence type="ECO:0000313" key="4">
    <source>
        <dbReference type="Proteomes" id="UP000199373"/>
    </source>
</evidence>
<dbReference type="InterPro" id="IPR058976">
    <property type="entry name" value="CBM_1st_SusF"/>
</dbReference>
<protein>
    <recommendedName>
        <fullName evidence="2">SusF first starch specific CBM domain-containing protein</fullName>
    </recommendedName>
</protein>
<dbReference type="Pfam" id="PF26120">
    <property type="entry name" value="CBM_1st_SusF"/>
    <property type="match status" value="1"/>
</dbReference>
<dbReference type="EMBL" id="FOIQ01000006">
    <property type="protein sequence ID" value="SEW25756.1"/>
    <property type="molecule type" value="Genomic_DNA"/>
</dbReference>
<evidence type="ECO:0000256" key="1">
    <source>
        <dbReference type="SAM" id="SignalP"/>
    </source>
</evidence>
<dbReference type="PROSITE" id="PS51257">
    <property type="entry name" value="PROKAR_LIPOPROTEIN"/>
    <property type="match status" value="1"/>
</dbReference>
<name>A0A1I0QFL5_9BACT</name>
<reference evidence="3 4" key="1">
    <citation type="submission" date="2016-10" db="EMBL/GenBank/DDBJ databases">
        <authorList>
            <person name="de Groot N.N."/>
        </authorList>
    </citation>
    <scope>NUCLEOTIDE SEQUENCE [LARGE SCALE GENOMIC DNA]</scope>
    <source>
        <strain evidence="3 4">TC2-24</strain>
    </source>
</reference>
<evidence type="ECO:0000259" key="2">
    <source>
        <dbReference type="Pfam" id="PF26120"/>
    </source>
</evidence>
<feature type="domain" description="SusF first starch specific CBM" evidence="2">
    <location>
        <begin position="183"/>
        <end position="302"/>
    </location>
</feature>
<dbReference type="CDD" id="cd12956">
    <property type="entry name" value="CBM_SusE-F_like"/>
    <property type="match status" value="1"/>
</dbReference>
<dbReference type="CDD" id="cd12967">
    <property type="entry name" value="CBM_SusE-F_like_u1"/>
    <property type="match status" value="1"/>
</dbReference>
<keyword evidence="4" id="KW-1185">Reference proteome</keyword>
<gene>
    <name evidence="3" type="ORF">SAMN04487850_2424</name>
</gene>
<dbReference type="Proteomes" id="UP000199373">
    <property type="component" value="Unassembled WGS sequence"/>
</dbReference>
<accession>A0A1I0QFL5</accession>
<dbReference type="AlphaFoldDB" id="A0A1I0QFL5"/>
<proteinExistence type="predicted"/>